<sequence>MYNESVVPVKVESFSGMAAKSPIGQCIKTVLRRACVEKRLTVGLLPAIQYLSNNCNGALFCVTTEAPPGDSATHMQEVLLQAFCVENDIYCIKVDSESKLKKILGCCKTSVDFSCILVHYPYTDPFSDSQEIDLTSLTDTEKDLIDYCENNWGHSQIPVVKLPEK</sequence>
<reference evidence="1 2" key="1">
    <citation type="journal article" date="2015" name="Nat. Commun.">
        <title>Outbred genome sequencing and CRISPR/Cas9 gene editing in butterflies.</title>
        <authorList>
            <person name="Li X."/>
            <person name="Fan D."/>
            <person name="Zhang W."/>
            <person name="Liu G."/>
            <person name="Zhang L."/>
            <person name="Zhao L."/>
            <person name="Fang X."/>
            <person name="Chen L."/>
            <person name="Dong Y."/>
            <person name="Chen Y."/>
            <person name="Ding Y."/>
            <person name="Zhao R."/>
            <person name="Feng M."/>
            <person name="Zhu Y."/>
            <person name="Feng Y."/>
            <person name="Jiang X."/>
            <person name="Zhu D."/>
            <person name="Xiang H."/>
            <person name="Feng X."/>
            <person name="Li S."/>
            <person name="Wang J."/>
            <person name="Zhang G."/>
            <person name="Kronforst M.R."/>
            <person name="Wang W."/>
        </authorList>
    </citation>
    <scope>NUCLEOTIDE SEQUENCE [LARGE SCALE GENOMIC DNA]</scope>
    <source>
        <strain evidence="1">Ya'a_city_454_Px</strain>
        <tissue evidence="1">Whole body</tissue>
    </source>
</reference>
<dbReference type="GO" id="GO:0051726">
    <property type="term" value="P:regulation of cell cycle"/>
    <property type="evidence" value="ECO:0007669"/>
    <property type="project" value="InterPro"/>
</dbReference>
<keyword evidence="2" id="KW-1185">Reference proteome</keyword>
<dbReference type="Gene3D" id="3.30.1330.30">
    <property type="match status" value="1"/>
</dbReference>
<dbReference type="EMBL" id="KQ459583">
    <property type="protein sequence ID" value="KPI98590.1"/>
    <property type="molecule type" value="Genomic_DNA"/>
</dbReference>
<dbReference type="InterPro" id="IPR029064">
    <property type="entry name" value="Ribosomal_eL30-like_sf"/>
</dbReference>
<dbReference type="AlphaFoldDB" id="A0A194Q5C0"/>
<dbReference type="STRING" id="66420.A0A194Q5C0"/>
<dbReference type="PANTHER" id="PTHR10411">
    <property type="entry name" value="GROWTH ARREST AND DNA DAMAGE-INDUCIBLE PROTEIN GADD45"/>
    <property type="match status" value="1"/>
</dbReference>
<dbReference type="InterPro" id="IPR024824">
    <property type="entry name" value="GADD45"/>
</dbReference>
<protein>
    <submittedName>
        <fullName evidence="1">Growth arrest and DNA damage-inducible protein GADD45 beta</fullName>
    </submittedName>
</protein>
<proteinExistence type="predicted"/>
<evidence type="ECO:0000313" key="2">
    <source>
        <dbReference type="Proteomes" id="UP000053268"/>
    </source>
</evidence>
<dbReference type="Proteomes" id="UP000053268">
    <property type="component" value="Unassembled WGS sequence"/>
</dbReference>
<dbReference type="PANTHER" id="PTHR10411:SF8">
    <property type="entry name" value="FI09246P"/>
    <property type="match status" value="1"/>
</dbReference>
<dbReference type="GO" id="GO:0005634">
    <property type="term" value="C:nucleus"/>
    <property type="evidence" value="ECO:0007669"/>
    <property type="project" value="InterPro"/>
</dbReference>
<evidence type="ECO:0000313" key="1">
    <source>
        <dbReference type="EMBL" id="KPI98590.1"/>
    </source>
</evidence>
<name>A0A194Q5C0_PAPXU</name>
<organism evidence="1 2">
    <name type="scientific">Papilio xuthus</name>
    <name type="common">Asian swallowtail butterfly</name>
    <dbReference type="NCBI Taxonomy" id="66420"/>
    <lineage>
        <taxon>Eukaryota</taxon>
        <taxon>Metazoa</taxon>
        <taxon>Ecdysozoa</taxon>
        <taxon>Arthropoda</taxon>
        <taxon>Hexapoda</taxon>
        <taxon>Insecta</taxon>
        <taxon>Pterygota</taxon>
        <taxon>Neoptera</taxon>
        <taxon>Endopterygota</taxon>
        <taxon>Lepidoptera</taxon>
        <taxon>Glossata</taxon>
        <taxon>Ditrysia</taxon>
        <taxon>Papilionoidea</taxon>
        <taxon>Papilionidae</taxon>
        <taxon>Papilioninae</taxon>
        <taxon>Papilio</taxon>
    </lineage>
</organism>
<dbReference type="GO" id="GO:0005737">
    <property type="term" value="C:cytoplasm"/>
    <property type="evidence" value="ECO:0007669"/>
    <property type="project" value="TreeGrafter"/>
</dbReference>
<gene>
    <name evidence="1" type="ORF">RR46_04563</name>
</gene>
<accession>A0A194Q5C0</accession>